<gene>
    <name evidence="1" type="ORF">GCM10009824_13780</name>
</gene>
<reference evidence="1 2" key="1">
    <citation type="journal article" date="2019" name="Int. J. Syst. Evol. Microbiol.">
        <title>The Global Catalogue of Microorganisms (GCM) 10K type strain sequencing project: providing services to taxonomists for standard genome sequencing and annotation.</title>
        <authorList>
            <consortium name="The Broad Institute Genomics Platform"/>
            <consortium name="The Broad Institute Genome Sequencing Center for Infectious Disease"/>
            <person name="Wu L."/>
            <person name="Ma J."/>
        </authorList>
    </citation>
    <scope>NUCLEOTIDE SEQUENCE [LARGE SCALE GENOMIC DNA]</scope>
    <source>
        <strain evidence="1 2">JCM 15914</strain>
    </source>
</reference>
<dbReference type="EMBL" id="BAAAQA010000015">
    <property type="protein sequence ID" value="GAA2115692.1"/>
    <property type="molecule type" value="Genomic_DNA"/>
</dbReference>
<accession>A0ABN2XR62</accession>
<evidence type="ECO:0000313" key="2">
    <source>
        <dbReference type="Proteomes" id="UP001500166"/>
    </source>
</evidence>
<evidence type="ECO:0000313" key="1">
    <source>
        <dbReference type="EMBL" id="GAA2115692.1"/>
    </source>
</evidence>
<name>A0ABN2XR62_9MICC</name>
<comment type="caution">
    <text evidence="1">The sequence shown here is derived from an EMBL/GenBank/DDBJ whole genome shotgun (WGS) entry which is preliminary data.</text>
</comment>
<dbReference type="Proteomes" id="UP001500166">
    <property type="component" value="Unassembled WGS sequence"/>
</dbReference>
<protein>
    <submittedName>
        <fullName evidence="1">Uncharacterized protein</fullName>
    </submittedName>
</protein>
<proteinExistence type="predicted"/>
<organism evidence="1 2">
    <name type="scientific">Kocuria atrinae</name>
    <dbReference type="NCBI Taxonomy" id="592377"/>
    <lineage>
        <taxon>Bacteria</taxon>
        <taxon>Bacillati</taxon>
        <taxon>Actinomycetota</taxon>
        <taxon>Actinomycetes</taxon>
        <taxon>Micrococcales</taxon>
        <taxon>Micrococcaceae</taxon>
        <taxon>Kocuria</taxon>
    </lineage>
</organism>
<keyword evidence="2" id="KW-1185">Reference proteome</keyword>
<sequence length="71" mass="7175">MVSQHATVGVVLAALGQGNGGDAAAVVGELHSFAHAERAPPVGGTAYGRCGLGGYWTFVRLLGHVLAFTKV</sequence>